<dbReference type="Gene3D" id="3.90.550.10">
    <property type="entry name" value="Spore Coat Polysaccharide Biosynthesis Protein SpsA, Chain A"/>
    <property type="match status" value="1"/>
</dbReference>
<sequence length="268" mass="30836">MFKLSVCLLTCNSARLLRDVLPPLLKIADDFVVLDSGSTDATLDICREYDLHVHYHPYAMHGAQMNHATSLAAYDWVLCMDSDEILDEQTVNFILQLKAGEEPSADQAWRLPRYWYVLGEQTRTIYPISSPDFPVRLYNRRKARFNNRAVDDQVEGYSTSTKIPGHVRHDTFYSLHEVFSKLNSYTTRLVKYQKIRPSIGRGIISAIGAFFKWYLFSGAWRNGKVGAVTGLYATLYSFLKYFKAWYAHNGHNDEKNVVAEEKKNTRTV</sequence>
<name>A0A9P3T9J4_KLUIN</name>
<evidence type="ECO:0000313" key="6">
    <source>
        <dbReference type="Proteomes" id="UP000867740"/>
    </source>
</evidence>
<dbReference type="Proteomes" id="UP000192521">
    <property type="component" value="Unassembled WGS sequence"/>
</dbReference>
<keyword evidence="4" id="KW-0808">Transferase</keyword>
<proteinExistence type="inferred from homology"/>
<reference evidence="3" key="2">
    <citation type="journal article" date="2018" name="Genome Biol.">
        <title>SKESA: strategic k-mer extension for scrupulous assemblies.</title>
        <authorList>
            <person name="Souvorov A."/>
            <person name="Agarwala R."/>
            <person name="Lipman D.J."/>
        </authorList>
    </citation>
    <scope>NUCLEOTIDE SEQUENCE</scope>
    <source>
        <strain evidence="3">CAVp300</strain>
    </source>
</reference>
<dbReference type="InterPro" id="IPR029044">
    <property type="entry name" value="Nucleotide-diphossugar_trans"/>
</dbReference>
<dbReference type="GO" id="GO:0016740">
    <property type="term" value="F:transferase activity"/>
    <property type="evidence" value="ECO:0007669"/>
    <property type="project" value="UniProtKB-KW"/>
</dbReference>
<dbReference type="Pfam" id="PF00535">
    <property type="entry name" value="Glycos_transf_2"/>
    <property type="match status" value="1"/>
</dbReference>
<feature type="domain" description="Glycosyltransferase 2-like" evidence="2">
    <location>
        <begin position="5"/>
        <end position="97"/>
    </location>
</feature>
<reference evidence="3" key="3">
    <citation type="submission" date="2020-10" db="EMBL/GenBank/DDBJ databases">
        <authorList>
            <consortium name="NCBI Pathogen Detection Project"/>
        </authorList>
    </citation>
    <scope>NUCLEOTIDE SEQUENCE</scope>
    <source>
        <strain evidence="3">CAVp300</strain>
    </source>
</reference>
<dbReference type="PANTHER" id="PTHR43630:SF2">
    <property type="entry name" value="GLYCOSYLTRANSFERASE"/>
    <property type="match status" value="1"/>
</dbReference>
<comment type="caution">
    <text evidence="3">The sequence shown here is derived from an EMBL/GenBank/DDBJ whole genome shotgun (WGS) entry which is preliminary data.</text>
</comment>
<gene>
    <name evidence="4" type="ORF">B2M27_00560</name>
    <name evidence="3" type="ORF">I8531_001545</name>
</gene>
<dbReference type="EMBL" id="DACSUM010000009">
    <property type="protein sequence ID" value="HAT3581265.1"/>
    <property type="molecule type" value="Genomic_DNA"/>
</dbReference>
<evidence type="ECO:0000313" key="3">
    <source>
        <dbReference type="EMBL" id="HAT3581265.1"/>
    </source>
</evidence>
<evidence type="ECO:0000313" key="4">
    <source>
        <dbReference type="EMBL" id="ORJ52214.1"/>
    </source>
</evidence>
<evidence type="ECO:0000256" key="1">
    <source>
        <dbReference type="ARBA" id="ARBA00038494"/>
    </source>
</evidence>
<dbReference type="PANTHER" id="PTHR43630">
    <property type="entry name" value="POLY-BETA-1,6-N-ACETYL-D-GLUCOSAMINE SYNTHASE"/>
    <property type="match status" value="1"/>
</dbReference>
<dbReference type="OrthoDB" id="9815923at2"/>
<dbReference type="EMBL" id="MWPR01000001">
    <property type="protein sequence ID" value="ORJ52214.1"/>
    <property type="molecule type" value="Genomic_DNA"/>
</dbReference>
<comment type="similarity">
    <text evidence="1">Belongs to the glycosyltransferase 2 family. WaaE/KdtX subfamily.</text>
</comment>
<reference evidence="4 5" key="1">
    <citation type="submission" date="2017-02" db="EMBL/GenBank/DDBJ databases">
        <title>Draft genome sequence of a Kluyvera intermedia isolate from a patient with a pancreatic abscess.</title>
        <authorList>
            <person name="Thele R."/>
        </authorList>
    </citation>
    <scope>NUCLEOTIDE SEQUENCE [LARGE SCALE GENOMIC DNA]</scope>
    <source>
        <strain evidence="4 5">FOSA7093</strain>
    </source>
</reference>
<dbReference type="AlphaFoldDB" id="A0A9P3T9J4"/>
<dbReference type="Proteomes" id="UP000867740">
    <property type="component" value="Unassembled WGS sequence"/>
</dbReference>
<protein>
    <submittedName>
        <fullName evidence="4">Family 2 glycosyl transferase</fullName>
    </submittedName>
    <submittedName>
        <fullName evidence="3">Glycosyltransferase family 2 protein</fullName>
    </submittedName>
</protein>
<accession>A0A9P3T9J4</accession>
<dbReference type="SUPFAM" id="SSF53448">
    <property type="entry name" value="Nucleotide-diphospho-sugar transferases"/>
    <property type="match status" value="1"/>
</dbReference>
<dbReference type="RefSeq" id="WP_047372608.1">
    <property type="nucleotide sequence ID" value="NZ_CABMNU010000005.1"/>
</dbReference>
<keyword evidence="5" id="KW-1185">Reference proteome</keyword>
<evidence type="ECO:0000313" key="5">
    <source>
        <dbReference type="Proteomes" id="UP000192521"/>
    </source>
</evidence>
<dbReference type="InterPro" id="IPR001173">
    <property type="entry name" value="Glyco_trans_2-like"/>
</dbReference>
<dbReference type="CDD" id="cd02511">
    <property type="entry name" value="Beta4Glucosyltransferase"/>
    <property type="match status" value="1"/>
</dbReference>
<evidence type="ECO:0000259" key="2">
    <source>
        <dbReference type="Pfam" id="PF00535"/>
    </source>
</evidence>
<organism evidence="3 6">
    <name type="scientific">Kluyvera intermedia</name>
    <name type="common">Enterobacter intermedius</name>
    <dbReference type="NCBI Taxonomy" id="61648"/>
    <lineage>
        <taxon>Bacteria</taxon>
        <taxon>Pseudomonadati</taxon>
        <taxon>Pseudomonadota</taxon>
        <taxon>Gammaproteobacteria</taxon>
        <taxon>Enterobacterales</taxon>
        <taxon>Enterobacteriaceae</taxon>
        <taxon>Kluyvera</taxon>
    </lineage>
</organism>